<dbReference type="InParanoid" id="M3YN15"/>
<proteinExistence type="predicted"/>
<sequence length="167" mass="17762">LQKARGSGSRLTLQTILNIRKNSVSIKSPLQWGLVHLCAIFHSSGSISQSTRSLELGPPGPGRGSAATHWVESPTQLHRGPRAGIRVTCCQMARAAVASLLASGTRSRSAGWFRRLRSETGNCCHRGGRATPSPMAADGAPPRAGGGGSTLRKHYRLIQSTVLNFKK</sequence>
<name>M3YN15_MUSPF</name>
<feature type="region of interest" description="Disordered" evidence="1">
    <location>
        <begin position="126"/>
        <end position="150"/>
    </location>
</feature>
<accession>M3YN15</accession>
<dbReference type="EMBL" id="AEYP01030177">
    <property type="status" value="NOT_ANNOTATED_CDS"/>
    <property type="molecule type" value="Genomic_DNA"/>
</dbReference>
<dbReference type="HOGENOM" id="CLU_1598326_0_0_1"/>
<protein>
    <submittedName>
        <fullName evidence="2">Uncharacterized protein</fullName>
    </submittedName>
</protein>
<dbReference type="EMBL" id="AEYP01030179">
    <property type="status" value="NOT_ANNOTATED_CDS"/>
    <property type="molecule type" value="Genomic_DNA"/>
</dbReference>
<dbReference type="AlphaFoldDB" id="M3YN15"/>
<evidence type="ECO:0000256" key="1">
    <source>
        <dbReference type="SAM" id="MobiDB-lite"/>
    </source>
</evidence>
<dbReference type="EMBL" id="AEYP01030180">
    <property type="status" value="NOT_ANNOTATED_CDS"/>
    <property type="molecule type" value="Genomic_DNA"/>
</dbReference>
<dbReference type="EMBL" id="AEYP01030178">
    <property type="status" value="NOT_ANNOTATED_CDS"/>
    <property type="molecule type" value="Genomic_DNA"/>
</dbReference>
<evidence type="ECO:0000313" key="2">
    <source>
        <dbReference type="Ensembl" id="ENSMPUP00000012722.1"/>
    </source>
</evidence>
<dbReference type="Ensembl" id="ENSMPUT00000012926.1">
    <property type="protein sequence ID" value="ENSMPUP00000012722.1"/>
    <property type="gene ID" value="ENSMPUG00000012817.1"/>
</dbReference>
<organism evidence="2">
    <name type="scientific">Mustela putorius furo</name>
    <name type="common">European domestic ferret</name>
    <name type="synonym">Mustela furo</name>
    <dbReference type="NCBI Taxonomy" id="9669"/>
    <lineage>
        <taxon>Eukaryota</taxon>
        <taxon>Metazoa</taxon>
        <taxon>Chordata</taxon>
        <taxon>Craniata</taxon>
        <taxon>Vertebrata</taxon>
        <taxon>Euteleostomi</taxon>
        <taxon>Mammalia</taxon>
        <taxon>Eutheria</taxon>
        <taxon>Laurasiatheria</taxon>
        <taxon>Carnivora</taxon>
        <taxon>Caniformia</taxon>
        <taxon>Musteloidea</taxon>
        <taxon>Mustelidae</taxon>
        <taxon>Mustelinae</taxon>
        <taxon>Mustela</taxon>
    </lineage>
</organism>
<reference evidence="2" key="1">
    <citation type="submission" date="2024-06" db="UniProtKB">
        <authorList>
            <consortium name="Ensembl"/>
        </authorList>
    </citation>
    <scope>IDENTIFICATION</scope>
</reference>
<feature type="compositionally biased region" description="Low complexity" evidence="1">
    <location>
        <begin position="134"/>
        <end position="143"/>
    </location>
</feature>